<evidence type="ECO:0000256" key="1">
    <source>
        <dbReference type="SAM" id="MobiDB-lite"/>
    </source>
</evidence>
<proteinExistence type="predicted"/>
<sequence>MIPCESRHDFVPALSFADPDDVVVGSDSVTRAFASAFPLGHPARWNEDELFARQALDRVPNSAGKKQGSQHSTPDATALHHKVSHPPKELNPAQVKLRNQTLRKPSNGQIAARRILDGYGPGPRQHRDISNRSTPTPQQRNIPPPQPYASWNHHHVIKAAMESHRREVHHSTKTHRTPHTKSNIYIRITSPRNNMPLKTVCGIIQASRKHTGHIGLEAGAVHIALDVVPWLTGPDFQAVGPSLLSITTSGIDGSAAWEAAELLVFGNFILTIVAIFLMPEVGKRLANGVSTVGCVDAQCFAVSLKGFAAWVHFNSCRLFCNCLVVRMGLLCSADAGLGAGVGWAFLKINLNGR</sequence>
<feature type="compositionally biased region" description="Polar residues" evidence="1">
    <location>
        <begin position="131"/>
        <end position="141"/>
    </location>
</feature>
<dbReference type="Proteomes" id="UP001279734">
    <property type="component" value="Unassembled WGS sequence"/>
</dbReference>
<comment type="caution">
    <text evidence="2">The sequence shown here is derived from an EMBL/GenBank/DDBJ whole genome shotgun (WGS) entry which is preliminary data.</text>
</comment>
<evidence type="ECO:0000313" key="3">
    <source>
        <dbReference type="Proteomes" id="UP001279734"/>
    </source>
</evidence>
<evidence type="ECO:0000313" key="2">
    <source>
        <dbReference type="EMBL" id="GMH18583.1"/>
    </source>
</evidence>
<protein>
    <submittedName>
        <fullName evidence="2">Uncharacterized protein</fullName>
    </submittedName>
</protein>
<gene>
    <name evidence="2" type="ORF">Nepgr_020424</name>
</gene>
<dbReference type="AlphaFoldDB" id="A0AAD3XV78"/>
<feature type="compositionally biased region" description="Polar residues" evidence="1">
    <location>
        <begin position="97"/>
        <end position="109"/>
    </location>
</feature>
<organism evidence="2 3">
    <name type="scientific">Nepenthes gracilis</name>
    <name type="common">Slender pitcher plant</name>
    <dbReference type="NCBI Taxonomy" id="150966"/>
    <lineage>
        <taxon>Eukaryota</taxon>
        <taxon>Viridiplantae</taxon>
        <taxon>Streptophyta</taxon>
        <taxon>Embryophyta</taxon>
        <taxon>Tracheophyta</taxon>
        <taxon>Spermatophyta</taxon>
        <taxon>Magnoliopsida</taxon>
        <taxon>eudicotyledons</taxon>
        <taxon>Gunneridae</taxon>
        <taxon>Pentapetalae</taxon>
        <taxon>Caryophyllales</taxon>
        <taxon>Nepenthaceae</taxon>
        <taxon>Nepenthes</taxon>
    </lineage>
</organism>
<accession>A0AAD3XV78</accession>
<feature type="region of interest" description="Disordered" evidence="1">
    <location>
        <begin position="60"/>
        <end position="148"/>
    </location>
</feature>
<dbReference type="EMBL" id="BSYO01000019">
    <property type="protein sequence ID" value="GMH18583.1"/>
    <property type="molecule type" value="Genomic_DNA"/>
</dbReference>
<reference evidence="2" key="1">
    <citation type="submission" date="2023-05" db="EMBL/GenBank/DDBJ databases">
        <title>Nepenthes gracilis genome sequencing.</title>
        <authorList>
            <person name="Fukushima K."/>
        </authorList>
    </citation>
    <scope>NUCLEOTIDE SEQUENCE</scope>
    <source>
        <strain evidence="2">SING2019-196</strain>
    </source>
</reference>
<keyword evidence="3" id="KW-1185">Reference proteome</keyword>
<name>A0AAD3XV78_NEPGR</name>